<comment type="caution">
    <text evidence="1">The sequence shown here is derived from an EMBL/GenBank/DDBJ whole genome shotgun (WGS) entry which is preliminary data.</text>
</comment>
<proteinExistence type="predicted"/>
<dbReference type="EMBL" id="JAIWYP010000010">
    <property type="protein sequence ID" value="KAH3750489.1"/>
    <property type="molecule type" value="Genomic_DNA"/>
</dbReference>
<accession>A0A9D4I6Y4</accession>
<reference evidence="1" key="2">
    <citation type="submission" date="2020-11" db="EMBL/GenBank/DDBJ databases">
        <authorList>
            <person name="McCartney M.A."/>
            <person name="Auch B."/>
            <person name="Kono T."/>
            <person name="Mallez S."/>
            <person name="Becker A."/>
            <person name="Gohl D.M."/>
            <person name="Silverstein K.A.T."/>
            <person name="Koren S."/>
            <person name="Bechman K.B."/>
            <person name="Herman A."/>
            <person name="Abrahante J.E."/>
            <person name="Garbe J."/>
        </authorList>
    </citation>
    <scope>NUCLEOTIDE SEQUENCE</scope>
    <source>
        <strain evidence="1">Duluth1</strain>
        <tissue evidence="1">Whole animal</tissue>
    </source>
</reference>
<reference evidence="1" key="1">
    <citation type="journal article" date="2019" name="bioRxiv">
        <title>The Genome of the Zebra Mussel, Dreissena polymorpha: A Resource for Invasive Species Research.</title>
        <authorList>
            <person name="McCartney M.A."/>
            <person name="Auch B."/>
            <person name="Kono T."/>
            <person name="Mallez S."/>
            <person name="Zhang Y."/>
            <person name="Obille A."/>
            <person name="Becker A."/>
            <person name="Abrahante J.E."/>
            <person name="Garbe J."/>
            <person name="Badalamenti J.P."/>
            <person name="Herman A."/>
            <person name="Mangelson H."/>
            <person name="Liachko I."/>
            <person name="Sullivan S."/>
            <person name="Sone E.D."/>
            <person name="Koren S."/>
            <person name="Silverstein K.A.T."/>
            <person name="Beckman K.B."/>
            <person name="Gohl D.M."/>
        </authorList>
    </citation>
    <scope>NUCLEOTIDE SEQUENCE</scope>
    <source>
        <strain evidence="1">Duluth1</strain>
        <tissue evidence="1">Whole animal</tissue>
    </source>
</reference>
<name>A0A9D4I6Y4_DREPO</name>
<organism evidence="1 2">
    <name type="scientific">Dreissena polymorpha</name>
    <name type="common">Zebra mussel</name>
    <name type="synonym">Mytilus polymorpha</name>
    <dbReference type="NCBI Taxonomy" id="45954"/>
    <lineage>
        <taxon>Eukaryota</taxon>
        <taxon>Metazoa</taxon>
        <taxon>Spiralia</taxon>
        <taxon>Lophotrochozoa</taxon>
        <taxon>Mollusca</taxon>
        <taxon>Bivalvia</taxon>
        <taxon>Autobranchia</taxon>
        <taxon>Heteroconchia</taxon>
        <taxon>Euheterodonta</taxon>
        <taxon>Imparidentia</taxon>
        <taxon>Neoheterodontei</taxon>
        <taxon>Myida</taxon>
        <taxon>Dreissenoidea</taxon>
        <taxon>Dreissenidae</taxon>
        <taxon>Dreissena</taxon>
    </lineage>
</organism>
<protein>
    <submittedName>
        <fullName evidence="1">Uncharacterized protein</fullName>
    </submittedName>
</protein>
<gene>
    <name evidence="1" type="ORF">DPMN_185013</name>
</gene>
<dbReference type="AlphaFoldDB" id="A0A9D4I6Y4"/>
<evidence type="ECO:0000313" key="1">
    <source>
        <dbReference type="EMBL" id="KAH3750489.1"/>
    </source>
</evidence>
<evidence type="ECO:0000313" key="2">
    <source>
        <dbReference type="Proteomes" id="UP000828390"/>
    </source>
</evidence>
<sequence length="64" mass="7328">MPVKSLLLSYMEHCMKSDAFELQHLNIPKPCLHPETVFIYTVSDVFYSSGYGAIPLLQNMTCHH</sequence>
<dbReference type="Proteomes" id="UP000828390">
    <property type="component" value="Unassembled WGS sequence"/>
</dbReference>
<keyword evidence="2" id="KW-1185">Reference proteome</keyword>